<keyword evidence="2" id="KW-1185">Reference proteome</keyword>
<reference evidence="2" key="1">
    <citation type="journal article" date="2019" name="Int. J. Syst. Evol. Microbiol.">
        <title>The Global Catalogue of Microorganisms (GCM) 10K type strain sequencing project: providing services to taxonomists for standard genome sequencing and annotation.</title>
        <authorList>
            <consortium name="The Broad Institute Genomics Platform"/>
            <consortium name="The Broad Institute Genome Sequencing Center for Infectious Disease"/>
            <person name="Wu L."/>
            <person name="Ma J."/>
        </authorList>
    </citation>
    <scope>NUCLEOTIDE SEQUENCE [LARGE SCALE GENOMIC DNA]</scope>
    <source>
        <strain evidence="2">JCM 17712</strain>
    </source>
</reference>
<dbReference type="Proteomes" id="UP001500864">
    <property type="component" value="Unassembled WGS sequence"/>
</dbReference>
<organism evidence="1 2">
    <name type="scientific">Bartonella jaculi</name>
    <dbReference type="NCBI Taxonomy" id="686226"/>
    <lineage>
        <taxon>Bacteria</taxon>
        <taxon>Pseudomonadati</taxon>
        <taxon>Pseudomonadota</taxon>
        <taxon>Alphaproteobacteria</taxon>
        <taxon>Hyphomicrobiales</taxon>
        <taxon>Bartonellaceae</taxon>
        <taxon>Bartonella</taxon>
    </lineage>
</organism>
<protein>
    <submittedName>
        <fullName evidence="1">Uncharacterized protein</fullName>
    </submittedName>
</protein>
<evidence type="ECO:0000313" key="1">
    <source>
        <dbReference type="EMBL" id="GAA5103957.1"/>
    </source>
</evidence>
<gene>
    <name evidence="1" type="ORF">GCM10023261_01790</name>
</gene>
<name>A0ABP9N1R9_9HYPH</name>
<proteinExistence type="predicted"/>
<dbReference type="EMBL" id="BAABIZ010000001">
    <property type="protein sequence ID" value="GAA5103957.1"/>
    <property type="molecule type" value="Genomic_DNA"/>
</dbReference>
<sequence length="48" mass="5290">MITGISSLFLKNGEKASIAERKSLAFILFAHNIGEADDIKALSHLYVR</sequence>
<evidence type="ECO:0000313" key="2">
    <source>
        <dbReference type="Proteomes" id="UP001500864"/>
    </source>
</evidence>
<accession>A0ABP9N1R9</accession>
<comment type="caution">
    <text evidence="1">The sequence shown here is derived from an EMBL/GenBank/DDBJ whole genome shotgun (WGS) entry which is preliminary data.</text>
</comment>